<dbReference type="KEGG" id="ghi:107932182"/>
<gene>
    <name evidence="2" type="primary">LOC107932182</name>
</gene>
<dbReference type="PaxDb" id="3635-A0A1U8LYI6"/>
<dbReference type="PANTHER" id="PTHR15503">
    <property type="entry name" value="LDOC1 RELATED"/>
    <property type="match status" value="1"/>
</dbReference>
<evidence type="ECO:0000313" key="1">
    <source>
        <dbReference type="Proteomes" id="UP000818029"/>
    </source>
</evidence>
<accession>A0A1U8LYI6</accession>
<dbReference type="GeneID" id="107932182"/>
<reference evidence="2" key="2">
    <citation type="submission" date="2025-08" db="UniProtKB">
        <authorList>
            <consortium name="RefSeq"/>
        </authorList>
    </citation>
    <scope>IDENTIFICATION</scope>
</reference>
<dbReference type="CDD" id="cd00303">
    <property type="entry name" value="retropepsin_like"/>
    <property type="match status" value="1"/>
</dbReference>
<evidence type="ECO:0000313" key="2">
    <source>
        <dbReference type="RefSeq" id="XP_016719625.1"/>
    </source>
</evidence>
<dbReference type="PANTHER" id="PTHR15503:SF45">
    <property type="entry name" value="RNA-DIRECTED DNA POLYMERASE HOMOLOG"/>
    <property type="match status" value="1"/>
</dbReference>
<proteinExistence type="predicted"/>
<dbReference type="InterPro" id="IPR021109">
    <property type="entry name" value="Peptidase_aspartic_dom_sf"/>
</dbReference>
<dbReference type="AlphaFoldDB" id="A0A1U8LYI6"/>
<name>A0A1U8LYI6_GOSHI</name>
<reference evidence="1" key="1">
    <citation type="journal article" date="2020" name="Nat. Genet.">
        <title>Genomic diversifications of five Gossypium allopolyploid species and their impact on cotton improvement.</title>
        <authorList>
            <person name="Chen Z.J."/>
            <person name="Sreedasyam A."/>
            <person name="Ando A."/>
            <person name="Song Q."/>
            <person name="De Santiago L.M."/>
            <person name="Hulse-Kemp A.M."/>
            <person name="Ding M."/>
            <person name="Ye W."/>
            <person name="Kirkbride R.C."/>
            <person name="Jenkins J."/>
            <person name="Plott C."/>
            <person name="Lovell J."/>
            <person name="Lin Y.M."/>
            <person name="Vaughn R."/>
            <person name="Liu B."/>
            <person name="Simpson S."/>
            <person name="Scheffler B.E."/>
            <person name="Wen L."/>
            <person name="Saski C.A."/>
            <person name="Grover C.E."/>
            <person name="Hu G."/>
            <person name="Conover J.L."/>
            <person name="Carlson J.W."/>
            <person name="Shu S."/>
            <person name="Boston L.B."/>
            <person name="Williams M."/>
            <person name="Peterson D.G."/>
            <person name="McGee K."/>
            <person name="Jones D.C."/>
            <person name="Wendel J.F."/>
            <person name="Stelly D.M."/>
            <person name="Grimwood J."/>
            <person name="Schmutz J."/>
        </authorList>
    </citation>
    <scope>NUCLEOTIDE SEQUENCE [LARGE SCALE GENOMIC DNA]</scope>
    <source>
        <strain evidence="1">cv. TM-1</strain>
    </source>
</reference>
<dbReference type="InterPro" id="IPR032567">
    <property type="entry name" value="RTL1-rel"/>
</dbReference>
<dbReference type="Proteomes" id="UP000818029">
    <property type="component" value="Chromosome A02"/>
</dbReference>
<dbReference type="Gene3D" id="2.40.70.10">
    <property type="entry name" value="Acid Proteases"/>
    <property type="match status" value="1"/>
</dbReference>
<dbReference type="RefSeq" id="XP_016719625.1">
    <property type="nucleotide sequence ID" value="XM_016864136.1"/>
</dbReference>
<organism evidence="1 2">
    <name type="scientific">Gossypium hirsutum</name>
    <name type="common">Upland cotton</name>
    <name type="synonym">Gossypium mexicanum</name>
    <dbReference type="NCBI Taxonomy" id="3635"/>
    <lineage>
        <taxon>Eukaryota</taxon>
        <taxon>Viridiplantae</taxon>
        <taxon>Streptophyta</taxon>
        <taxon>Embryophyta</taxon>
        <taxon>Tracheophyta</taxon>
        <taxon>Spermatophyta</taxon>
        <taxon>Magnoliopsida</taxon>
        <taxon>eudicotyledons</taxon>
        <taxon>Gunneridae</taxon>
        <taxon>Pentapetalae</taxon>
        <taxon>rosids</taxon>
        <taxon>malvids</taxon>
        <taxon>Malvales</taxon>
        <taxon>Malvaceae</taxon>
        <taxon>Malvoideae</taxon>
        <taxon>Gossypium</taxon>
    </lineage>
</organism>
<protein>
    <submittedName>
        <fullName evidence="2">Uncharacterized protein</fullName>
    </submittedName>
</protein>
<dbReference type="Pfam" id="PF08284">
    <property type="entry name" value="RVP_2"/>
    <property type="match status" value="1"/>
</dbReference>
<keyword evidence="1" id="KW-1185">Reference proteome</keyword>
<sequence length="206" mass="23478">MKDTTASSEARAPTCTYAIRAREEATTLYFIDGTFYLFDFTVYVLIEPGSTHSYIYIALVTEKKFLVESINYDIQVTNPLGRSVIVNLVYRNCSLKVKGCEFPADLMLLPFWEFDVIPGTDWLPLHDAVRLMQKGNEAFLAYIPDTRSLKSKLDQLPVVNEFTDVFPKELRSLPHDREVEFVIDVIPGIALILVTPYRMAPAELRS</sequence>